<dbReference type="InterPro" id="IPR016024">
    <property type="entry name" value="ARM-type_fold"/>
</dbReference>
<keyword evidence="2" id="KW-0813">Transport</keyword>
<dbReference type="AlphaFoldDB" id="A0A420IA51"/>
<dbReference type="FunFam" id="1.25.10.10:FF:000373">
    <property type="entry name" value="Importin beta-5 subunit, putative"/>
    <property type="match status" value="1"/>
</dbReference>
<dbReference type="Pfam" id="PF03810">
    <property type="entry name" value="IBN_N"/>
    <property type="match status" value="1"/>
</dbReference>
<protein>
    <submittedName>
        <fullName evidence="6">Importin subunit beta-5</fullName>
    </submittedName>
</protein>
<name>A0A420IA51_9PEZI</name>
<dbReference type="GO" id="GO:0006606">
    <property type="term" value="P:protein import into nucleus"/>
    <property type="evidence" value="ECO:0007669"/>
    <property type="project" value="TreeGrafter"/>
</dbReference>
<dbReference type="SMART" id="SM00913">
    <property type="entry name" value="IBN_N"/>
    <property type="match status" value="1"/>
</dbReference>
<evidence type="ECO:0000256" key="1">
    <source>
        <dbReference type="ARBA" id="ARBA00004123"/>
    </source>
</evidence>
<proteinExistence type="predicted"/>
<evidence type="ECO:0000259" key="5">
    <source>
        <dbReference type="PROSITE" id="PS50166"/>
    </source>
</evidence>
<feature type="domain" description="Importin N-terminal" evidence="5">
    <location>
        <begin position="27"/>
        <end position="107"/>
    </location>
</feature>
<accession>A0A420IA51</accession>
<reference evidence="6 7" key="1">
    <citation type="journal article" date="2018" name="BMC Genomics">
        <title>Comparative genome analyses reveal sequence features reflecting distinct modes of host-adaptation between dicot and monocot powdery mildew.</title>
        <authorList>
            <person name="Wu Y."/>
            <person name="Ma X."/>
            <person name="Pan Z."/>
            <person name="Kale S.D."/>
            <person name="Song Y."/>
            <person name="King H."/>
            <person name="Zhang Q."/>
            <person name="Presley C."/>
            <person name="Deng X."/>
            <person name="Wei C.I."/>
            <person name="Xiao S."/>
        </authorList>
    </citation>
    <scope>NUCLEOTIDE SEQUENCE [LARGE SCALE GENOMIC DNA]</scope>
    <source>
        <strain evidence="6">UCSC1</strain>
    </source>
</reference>
<dbReference type="InterPro" id="IPR001494">
    <property type="entry name" value="Importin-beta_N"/>
</dbReference>
<keyword evidence="3" id="KW-0653">Protein transport</keyword>
<dbReference type="Pfam" id="PF25018">
    <property type="entry name" value="HEAT_IPO9_c"/>
    <property type="match status" value="1"/>
</dbReference>
<dbReference type="Gene3D" id="1.25.10.10">
    <property type="entry name" value="Leucine-rich Repeat Variant"/>
    <property type="match status" value="1"/>
</dbReference>
<evidence type="ECO:0000256" key="2">
    <source>
        <dbReference type="ARBA" id="ARBA00022448"/>
    </source>
</evidence>
<comment type="caution">
    <text evidence="6">The sequence shown here is derived from an EMBL/GenBank/DDBJ whole genome shotgun (WGS) entry which is preliminary data.</text>
</comment>
<dbReference type="EMBL" id="MCBR01010106">
    <property type="protein sequence ID" value="RKF71391.1"/>
    <property type="molecule type" value="Genomic_DNA"/>
</dbReference>
<dbReference type="SUPFAM" id="SSF48371">
    <property type="entry name" value="ARM repeat"/>
    <property type="match status" value="1"/>
</dbReference>
<comment type="subcellular location">
    <subcellularLocation>
        <location evidence="1">Nucleus</location>
    </subcellularLocation>
</comment>
<evidence type="ECO:0000256" key="3">
    <source>
        <dbReference type="ARBA" id="ARBA00022927"/>
    </source>
</evidence>
<dbReference type="PANTHER" id="PTHR10997">
    <property type="entry name" value="IMPORTIN-7, 8, 11"/>
    <property type="match status" value="1"/>
</dbReference>
<sequence length="1041" mass="115611">MAATTEDQLLRLIAETHNANEIPRKQAEQHLSKAERNPTYPVSLTAIASHCDVALEIRQSALLQLRSWIKKYWIAGDQQEIPNHGPVLLDDKSKDQLRNNLLKLATSGDSDRKIRNAASYAVTKIASVDFPHQWPSLLPTLLHIIPDASDQQLNGALKVLSDLIEDSLSENQFFLVARDLLKVVYDVAANDARRPVLRALAISIFRATFDIMEMVKDEHGPEVKGFAEEALKAWLPLFLVLLKLSLPSRAKGNFDSCQNGAADLNEYRRGIIALKLQVVKTLMKIRSVFPKLLLPQIPLLFSATWTELNVLKNEYQLMYIENEEQGRLEDADGLPYTLDFLVLEELDFLQSCLKVPPVQKELDLQLQQHPSIPNSSLVLDFMNLAVSYAQIIKEEEDLWDIDVNLFLAEETCVTTNYTARTACGDLLIKIGEWLHQGALEGLLIYSQRLFSDISSTWRMREAVLYLLTQLLNDFMDVGKKVAPEIVGAYFELIEYAISRTDEHLLRARGYLVAGVVIQSISDVSLNLLNRTIKSINDDGSEVVKVACIKSIQGWAKNHVPAEHQASIIGAISDYLYSKDLTELEDADDLLVTLVETLRAAIKTNPNVSIGDSPVLDLLFTMAKHGAQNFQMTMLVTETFEEIVQNFSGTNLYTQLCLKVLPSLTGAFDVGNITENNPLVELATELLAVLTENGSEPLPAGFVAASLPKLSCLLMATNEGSILRAGAEAVKFMLMHDHQQVFAWHDEHNKSGLEVCLILTDKLLNPMVEDIAASEVGGLAAELVEKAGRERLGPYLEQLLRAVASRLATAEAPPFIQSLTLVFARLSLTSEHDVIDFLCQIDINGINGLQVVMSKWLENSINFAGYDEIRQNVIALSKLYSLNDPRLVQTMVRGDQIMSASNVIVTRSRAKKNPVEYTIIPAPLKIIKILIEELLSASGILNLASSAAIATAIDDEDDKDDWEDDPSSLDLSSAATKAGLMSFAEANFIRQRDNETQNYLTDFFLRAARENVGGFSNWYTGLTAEEKSKLEKIAHDSSAQVS</sequence>
<dbReference type="GO" id="GO:0031267">
    <property type="term" value="F:small GTPase binding"/>
    <property type="evidence" value="ECO:0007669"/>
    <property type="project" value="InterPro"/>
</dbReference>
<evidence type="ECO:0000256" key="4">
    <source>
        <dbReference type="ARBA" id="ARBA00023242"/>
    </source>
</evidence>
<dbReference type="PANTHER" id="PTHR10997:SF9">
    <property type="entry name" value="IMPORTIN-9"/>
    <property type="match status" value="1"/>
</dbReference>
<gene>
    <name evidence="6" type="ORF">GcC1_101009</name>
</gene>
<evidence type="ECO:0000313" key="6">
    <source>
        <dbReference type="EMBL" id="RKF71391.1"/>
    </source>
</evidence>
<dbReference type="Proteomes" id="UP000285405">
    <property type="component" value="Unassembled WGS sequence"/>
</dbReference>
<organism evidence="6 7">
    <name type="scientific">Golovinomyces cichoracearum</name>
    <dbReference type="NCBI Taxonomy" id="62708"/>
    <lineage>
        <taxon>Eukaryota</taxon>
        <taxon>Fungi</taxon>
        <taxon>Dikarya</taxon>
        <taxon>Ascomycota</taxon>
        <taxon>Pezizomycotina</taxon>
        <taxon>Leotiomycetes</taxon>
        <taxon>Erysiphales</taxon>
        <taxon>Erysiphaceae</taxon>
        <taxon>Golovinomyces</taxon>
    </lineage>
</organism>
<dbReference type="InterPro" id="IPR056840">
    <property type="entry name" value="HEAT_IPO9_central"/>
</dbReference>
<dbReference type="OrthoDB" id="431626at2759"/>
<keyword evidence="4" id="KW-0539">Nucleus</keyword>
<dbReference type="GO" id="GO:0005635">
    <property type="term" value="C:nuclear envelope"/>
    <property type="evidence" value="ECO:0007669"/>
    <property type="project" value="TreeGrafter"/>
</dbReference>
<dbReference type="GO" id="GO:0005829">
    <property type="term" value="C:cytosol"/>
    <property type="evidence" value="ECO:0007669"/>
    <property type="project" value="TreeGrafter"/>
</dbReference>
<evidence type="ECO:0000313" key="7">
    <source>
        <dbReference type="Proteomes" id="UP000285405"/>
    </source>
</evidence>
<dbReference type="InterPro" id="IPR011989">
    <property type="entry name" value="ARM-like"/>
</dbReference>
<dbReference type="PROSITE" id="PS50166">
    <property type="entry name" value="IMPORTIN_B_NT"/>
    <property type="match status" value="1"/>
</dbReference>